<evidence type="ECO:0000313" key="2">
    <source>
        <dbReference type="EMBL" id="MFK4440285.1"/>
    </source>
</evidence>
<evidence type="ECO:0000313" key="3">
    <source>
        <dbReference type="Proteomes" id="UP001620514"/>
    </source>
</evidence>
<gene>
    <name evidence="2" type="ORF">ABH943_000285</name>
</gene>
<proteinExistence type="predicted"/>
<keyword evidence="1" id="KW-1133">Transmembrane helix</keyword>
<keyword evidence="3" id="KW-1185">Reference proteome</keyword>
<evidence type="ECO:0008006" key="4">
    <source>
        <dbReference type="Google" id="ProtNLM"/>
    </source>
</evidence>
<reference evidence="2 3" key="2">
    <citation type="submission" date="2024-11" db="EMBL/GenBank/DDBJ databases">
        <title>Using genomics to understand microbial adaptation to soil warming.</title>
        <authorList>
            <person name="Deangelis K.M. PhD."/>
        </authorList>
    </citation>
    <scope>NUCLEOTIDE SEQUENCE [LARGE SCALE GENOMIC DNA]</scope>
    <source>
        <strain evidence="2 3">GAS97</strain>
    </source>
</reference>
<dbReference type="InterPro" id="IPR036927">
    <property type="entry name" value="Cyt_c_oxase-like_su1_sf"/>
</dbReference>
<sequence>MIGALIILARVLFQVAQVVVSVMKRNSPEYKDVTGDPWNGRTLEWAMSSPPPIYNFAVLPVVHDLDAFAHVKQRGRTRHAIEDYRDIRMPRNTSAGLIIGSFTLAIGFALVWHIWWLVIAGLLGVVVTLIMRSYDDDIDYTISAETVAGMDGTPTPARELDLQEAL</sequence>
<evidence type="ECO:0000256" key="1">
    <source>
        <dbReference type="SAM" id="Phobius"/>
    </source>
</evidence>
<feature type="transmembrane region" description="Helical" evidence="1">
    <location>
        <begin position="92"/>
        <end position="108"/>
    </location>
</feature>
<dbReference type="SUPFAM" id="SSF81442">
    <property type="entry name" value="Cytochrome c oxidase subunit I-like"/>
    <property type="match status" value="1"/>
</dbReference>
<name>A0ABW8M9G3_9BURK</name>
<dbReference type="EMBL" id="JBIYDN010000001">
    <property type="protein sequence ID" value="MFK4440285.1"/>
    <property type="molecule type" value="Genomic_DNA"/>
</dbReference>
<protein>
    <recommendedName>
        <fullName evidence="4">Cytochrome o ubiquinol oxidase subunit I</fullName>
    </recommendedName>
</protein>
<reference evidence="2 3" key="1">
    <citation type="submission" date="2024-10" db="EMBL/GenBank/DDBJ databases">
        <authorList>
            <person name="Deangelis K."/>
            <person name="Huntemann M."/>
            <person name="Clum A."/>
            <person name="Wang J."/>
            <person name="Palaniappan K."/>
            <person name="Ritter S."/>
            <person name="Chen I.-M."/>
            <person name="Stamatis D."/>
            <person name="Reddy T."/>
            <person name="O'Malley R."/>
            <person name="Daum C."/>
            <person name="Ng V."/>
            <person name="Ivanova N."/>
            <person name="Kyrpides N."/>
            <person name="Woyke T."/>
        </authorList>
    </citation>
    <scope>NUCLEOTIDE SEQUENCE [LARGE SCALE GENOMIC DNA]</scope>
    <source>
        <strain evidence="2 3">GAS97</strain>
    </source>
</reference>
<dbReference type="Gene3D" id="1.20.210.10">
    <property type="entry name" value="Cytochrome c oxidase-like, subunit I domain"/>
    <property type="match status" value="1"/>
</dbReference>
<organism evidence="2 3">
    <name type="scientific">Caballeronia udeis</name>
    <dbReference type="NCBI Taxonomy" id="1232866"/>
    <lineage>
        <taxon>Bacteria</taxon>
        <taxon>Pseudomonadati</taxon>
        <taxon>Pseudomonadota</taxon>
        <taxon>Betaproteobacteria</taxon>
        <taxon>Burkholderiales</taxon>
        <taxon>Burkholderiaceae</taxon>
        <taxon>Caballeronia</taxon>
    </lineage>
</organism>
<accession>A0ABW8M9G3</accession>
<dbReference type="RefSeq" id="WP_404604040.1">
    <property type="nucleotide sequence ID" value="NZ_JBIYDN010000001.1"/>
</dbReference>
<keyword evidence="1" id="KW-0812">Transmembrane</keyword>
<dbReference type="Proteomes" id="UP001620514">
    <property type="component" value="Unassembled WGS sequence"/>
</dbReference>
<keyword evidence="1" id="KW-0472">Membrane</keyword>
<comment type="caution">
    <text evidence="2">The sequence shown here is derived from an EMBL/GenBank/DDBJ whole genome shotgun (WGS) entry which is preliminary data.</text>
</comment>